<name>A0A8J2UB42_9BACT</name>
<sequence length="251" mass="28183">MKRSALAGRGIILCLIFCLATMSFTNHSWPEKFTKPTVLIFCKTNGYHHASITTGIAAIRKLGEANGFAVDTTADSTWFRKKILKKYSALIFLSPTGKVFGPKEEEALKDYIHRGGGFVGIHAAADCEYNWQWYGDLVGGYFKSHPKQQEAKFIIVDKNNPATQGLPDPWTHFDELYNYKYYAPDIKVLIKVDETSYTGGANGDNHPMAWYHDFEGGRSFYTALGHTDATWADPLFLHHLLAGIQYAMGKK</sequence>
<reference evidence="2" key="2">
    <citation type="submission" date="2020-09" db="EMBL/GenBank/DDBJ databases">
        <authorList>
            <person name="Sun Q."/>
            <person name="Zhou Y."/>
        </authorList>
    </citation>
    <scope>NUCLEOTIDE SEQUENCE</scope>
    <source>
        <strain evidence="2">CGMCC 1.15448</strain>
    </source>
</reference>
<evidence type="ECO:0000259" key="1">
    <source>
        <dbReference type="Pfam" id="PF06283"/>
    </source>
</evidence>
<feature type="domain" description="ThuA-like" evidence="1">
    <location>
        <begin position="38"/>
        <end position="247"/>
    </location>
</feature>
<dbReference type="Gene3D" id="3.40.50.880">
    <property type="match status" value="1"/>
</dbReference>
<organism evidence="2 3">
    <name type="scientific">Puia dinghuensis</name>
    <dbReference type="NCBI Taxonomy" id="1792502"/>
    <lineage>
        <taxon>Bacteria</taxon>
        <taxon>Pseudomonadati</taxon>
        <taxon>Bacteroidota</taxon>
        <taxon>Chitinophagia</taxon>
        <taxon>Chitinophagales</taxon>
        <taxon>Chitinophagaceae</taxon>
        <taxon>Puia</taxon>
    </lineage>
</organism>
<evidence type="ECO:0000313" key="2">
    <source>
        <dbReference type="EMBL" id="GGA92281.1"/>
    </source>
</evidence>
<dbReference type="PANTHER" id="PTHR40469:SF2">
    <property type="entry name" value="GALACTOSE-BINDING DOMAIN-LIKE SUPERFAMILY PROTEIN"/>
    <property type="match status" value="1"/>
</dbReference>
<dbReference type="EMBL" id="BMJC01000001">
    <property type="protein sequence ID" value="GGA92281.1"/>
    <property type="molecule type" value="Genomic_DNA"/>
</dbReference>
<dbReference type="AlphaFoldDB" id="A0A8J2UB42"/>
<comment type="caution">
    <text evidence="2">The sequence shown here is derived from an EMBL/GenBank/DDBJ whole genome shotgun (WGS) entry which is preliminary data.</text>
</comment>
<protein>
    <recommendedName>
        <fullName evidence="1">ThuA-like domain-containing protein</fullName>
    </recommendedName>
</protein>
<dbReference type="Proteomes" id="UP000607559">
    <property type="component" value="Unassembled WGS sequence"/>
</dbReference>
<reference evidence="2" key="1">
    <citation type="journal article" date="2014" name="Int. J. Syst. Evol. Microbiol.">
        <title>Complete genome sequence of Corynebacterium casei LMG S-19264T (=DSM 44701T), isolated from a smear-ripened cheese.</title>
        <authorList>
            <consortium name="US DOE Joint Genome Institute (JGI-PGF)"/>
            <person name="Walter F."/>
            <person name="Albersmeier A."/>
            <person name="Kalinowski J."/>
            <person name="Ruckert C."/>
        </authorList>
    </citation>
    <scope>NUCLEOTIDE SEQUENCE</scope>
    <source>
        <strain evidence="2">CGMCC 1.15448</strain>
    </source>
</reference>
<dbReference type="InterPro" id="IPR029062">
    <property type="entry name" value="Class_I_gatase-like"/>
</dbReference>
<dbReference type="Pfam" id="PF06283">
    <property type="entry name" value="ThuA"/>
    <property type="match status" value="1"/>
</dbReference>
<dbReference type="InterPro" id="IPR029010">
    <property type="entry name" value="ThuA-like"/>
</dbReference>
<dbReference type="RefSeq" id="WP_229688812.1">
    <property type="nucleotide sequence ID" value="NZ_BMJC01000001.1"/>
</dbReference>
<evidence type="ECO:0000313" key="3">
    <source>
        <dbReference type="Proteomes" id="UP000607559"/>
    </source>
</evidence>
<dbReference type="SUPFAM" id="SSF52317">
    <property type="entry name" value="Class I glutamine amidotransferase-like"/>
    <property type="match status" value="1"/>
</dbReference>
<accession>A0A8J2UB42</accession>
<keyword evidence="3" id="KW-1185">Reference proteome</keyword>
<proteinExistence type="predicted"/>
<dbReference type="PANTHER" id="PTHR40469">
    <property type="entry name" value="SECRETED GLYCOSYL HYDROLASE"/>
    <property type="match status" value="1"/>
</dbReference>
<gene>
    <name evidence="2" type="ORF">GCM10011511_14590</name>
</gene>